<keyword evidence="2" id="KW-0805">Transcription regulation</keyword>
<evidence type="ECO:0000313" key="6">
    <source>
        <dbReference type="EMBL" id="RCW23984.1"/>
    </source>
</evidence>
<dbReference type="Pfam" id="PF00126">
    <property type="entry name" value="HTH_1"/>
    <property type="match status" value="1"/>
</dbReference>
<keyword evidence="3 6" id="KW-0238">DNA-binding</keyword>
<evidence type="ECO:0000259" key="5">
    <source>
        <dbReference type="PROSITE" id="PS50931"/>
    </source>
</evidence>
<proteinExistence type="inferred from homology"/>
<dbReference type="Gene3D" id="1.10.10.10">
    <property type="entry name" value="Winged helix-like DNA-binding domain superfamily/Winged helix DNA-binding domain"/>
    <property type="match status" value="1"/>
</dbReference>
<dbReference type="EMBL" id="QPIX01000006">
    <property type="protein sequence ID" value="RCW23984.1"/>
    <property type="molecule type" value="Genomic_DNA"/>
</dbReference>
<dbReference type="Gene3D" id="3.40.190.10">
    <property type="entry name" value="Periplasmic binding protein-like II"/>
    <property type="match status" value="2"/>
</dbReference>
<dbReference type="GO" id="GO:0043565">
    <property type="term" value="F:sequence-specific DNA binding"/>
    <property type="evidence" value="ECO:0007669"/>
    <property type="project" value="TreeGrafter"/>
</dbReference>
<dbReference type="InterPro" id="IPR036388">
    <property type="entry name" value="WH-like_DNA-bd_sf"/>
</dbReference>
<protein>
    <submittedName>
        <fullName evidence="6">DNA-binding transcriptional LysR family regulator</fullName>
    </submittedName>
</protein>
<dbReference type="RefSeq" id="WP_245415598.1">
    <property type="nucleotide sequence ID" value="NZ_QPIX01000006.1"/>
</dbReference>
<evidence type="ECO:0000256" key="1">
    <source>
        <dbReference type="ARBA" id="ARBA00009437"/>
    </source>
</evidence>
<dbReference type="PROSITE" id="PS50931">
    <property type="entry name" value="HTH_LYSR"/>
    <property type="match status" value="1"/>
</dbReference>
<dbReference type="Pfam" id="PF03466">
    <property type="entry name" value="LysR_substrate"/>
    <property type="match status" value="1"/>
</dbReference>
<keyword evidence="7" id="KW-1185">Reference proteome</keyword>
<dbReference type="InterPro" id="IPR036390">
    <property type="entry name" value="WH_DNA-bd_sf"/>
</dbReference>
<dbReference type="GO" id="GO:0003700">
    <property type="term" value="F:DNA-binding transcription factor activity"/>
    <property type="evidence" value="ECO:0007669"/>
    <property type="project" value="InterPro"/>
</dbReference>
<comment type="caution">
    <text evidence="6">The sequence shown here is derived from an EMBL/GenBank/DDBJ whole genome shotgun (WGS) entry which is preliminary data.</text>
</comment>
<dbReference type="SUPFAM" id="SSF53850">
    <property type="entry name" value="Periplasmic binding protein-like II"/>
    <property type="match status" value="1"/>
</dbReference>
<evidence type="ECO:0000256" key="2">
    <source>
        <dbReference type="ARBA" id="ARBA00023015"/>
    </source>
</evidence>
<dbReference type="SUPFAM" id="SSF46785">
    <property type="entry name" value="Winged helix' DNA-binding domain"/>
    <property type="match status" value="1"/>
</dbReference>
<evidence type="ECO:0000256" key="4">
    <source>
        <dbReference type="ARBA" id="ARBA00023163"/>
    </source>
</evidence>
<name>A0A6I7HN95_9HYPH</name>
<organism evidence="6 7">
    <name type="scientific">Ciceribacter lividus</name>
    <dbReference type="NCBI Taxonomy" id="1197950"/>
    <lineage>
        <taxon>Bacteria</taxon>
        <taxon>Pseudomonadati</taxon>
        <taxon>Pseudomonadota</taxon>
        <taxon>Alphaproteobacteria</taxon>
        <taxon>Hyphomicrobiales</taxon>
        <taxon>Rhizobiaceae</taxon>
        <taxon>Ciceribacter</taxon>
    </lineage>
</organism>
<evidence type="ECO:0000256" key="3">
    <source>
        <dbReference type="ARBA" id="ARBA00023125"/>
    </source>
</evidence>
<dbReference type="InterPro" id="IPR058163">
    <property type="entry name" value="LysR-type_TF_proteobact-type"/>
</dbReference>
<dbReference type="PANTHER" id="PTHR30537:SF26">
    <property type="entry name" value="GLYCINE CLEAVAGE SYSTEM TRANSCRIPTIONAL ACTIVATOR"/>
    <property type="match status" value="1"/>
</dbReference>
<dbReference type="CDD" id="cd08432">
    <property type="entry name" value="PBP2_GcdR_TrpI_HvrB_AmpR_like"/>
    <property type="match status" value="1"/>
</dbReference>
<comment type="similarity">
    <text evidence="1">Belongs to the LysR transcriptional regulatory family.</text>
</comment>
<dbReference type="Proteomes" id="UP000252582">
    <property type="component" value="Unassembled WGS sequence"/>
</dbReference>
<feature type="domain" description="HTH lysR-type" evidence="5">
    <location>
        <begin position="8"/>
        <end position="65"/>
    </location>
</feature>
<dbReference type="InterPro" id="IPR000847">
    <property type="entry name" value="LysR_HTH_N"/>
</dbReference>
<reference evidence="6 7" key="1">
    <citation type="submission" date="2018-07" db="EMBL/GenBank/DDBJ databases">
        <title>Genomic Encyclopedia of Type Strains, Phase IV (KMG-IV): sequencing the most valuable type-strain genomes for metagenomic binning, comparative biology and taxonomic classification.</title>
        <authorList>
            <person name="Goeker M."/>
        </authorList>
    </citation>
    <scope>NUCLEOTIDE SEQUENCE [LARGE SCALE GENOMIC DNA]</scope>
    <source>
        <strain evidence="6 7">DSM 25528</strain>
    </source>
</reference>
<accession>A0A6I7HN95</accession>
<gene>
    <name evidence="6" type="ORF">DFR48_106106</name>
</gene>
<dbReference type="GO" id="GO:0006351">
    <property type="term" value="P:DNA-templated transcription"/>
    <property type="evidence" value="ECO:0007669"/>
    <property type="project" value="TreeGrafter"/>
</dbReference>
<dbReference type="PRINTS" id="PR00039">
    <property type="entry name" value="HTHLYSR"/>
</dbReference>
<keyword evidence="4" id="KW-0804">Transcription</keyword>
<dbReference type="PANTHER" id="PTHR30537">
    <property type="entry name" value="HTH-TYPE TRANSCRIPTIONAL REGULATOR"/>
    <property type="match status" value="1"/>
</dbReference>
<dbReference type="InterPro" id="IPR005119">
    <property type="entry name" value="LysR_subst-bd"/>
</dbReference>
<dbReference type="AlphaFoldDB" id="A0A6I7HN95"/>
<sequence>MIMRRFLPSLTALTAFEAAATYRNFTRAGEDIGLTQSGVSRQVSNLENLLGVRLFERIGPRLLLTEAGRNYLESITKYLDGLEEASIDAVRGSKLQDATRIGVQDSFASQWLVPRMAGFMKRFPDTQFNMVPTTDTPDFSENNIDVAVLRGRGAWTDAHAYKLFEEMITVVAAPSLIPKGEKLEPQLYNKFQKIQNARRPDSWLRWLEAMKMAHEGPIFGPRFAQTTMVIKAAVSGLGLAVVPMVMVEDLLRDGQLHCPFGDPVPSGYSYFVVYPMNKGVSKRVMDFRDWIISETRRLRLKPARSVSPTV</sequence>
<evidence type="ECO:0000313" key="7">
    <source>
        <dbReference type="Proteomes" id="UP000252582"/>
    </source>
</evidence>